<comment type="cofactor">
    <cofactor evidence="7">
        <name>Mg(2+)</name>
        <dbReference type="ChEBI" id="CHEBI:18420"/>
    </cofactor>
    <text evidence="7">Binds 1 Mg(2+) ion per subunit.</text>
</comment>
<dbReference type="InterPro" id="IPR029001">
    <property type="entry name" value="ITPase-like_fam"/>
</dbReference>
<dbReference type="PANTHER" id="PTHR11067:SF9">
    <property type="entry name" value="INOSINE TRIPHOSPHATE PYROPHOSPHATASE"/>
    <property type="match status" value="1"/>
</dbReference>
<keyword evidence="2 7" id="KW-0479">Metal-binding</keyword>
<comment type="subunit">
    <text evidence="7">Homodimer.</text>
</comment>
<keyword evidence="6 7" id="KW-0546">Nucleotide metabolism</keyword>
<feature type="binding site" evidence="7">
    <location>
        <begin position="7"/>
        <end position="12"/>
    </location>
    <ligand>
        <name>substrate</name>
    </ligand>
</feature>
<comment type="catalytic activity">
    <reaction evidence="7">
        <text>dITP + H2O = dIMP + diphosphate + H(+)</text>
        <dbReference type="Rhea" id="RHEA:28342"/>
        <dbReference type="ChEBI" id="CHEBI:15377"/>
        <dbReference type="ChEBI" id="CHEBI:15378"/>
        <dbReference type="ChEBI" id="CHEBI:33019"/>
        <dbReference type="ChEBI" id="CHEBI:61194"/>
        <dbReference type="ChEBI" id="CHEBI:61382"/>
        <dbReference type="EC" id="3.6.1.66"/>
    </reaction>
</comment>
<reference evidence="9 10" key="1">
    <citation type="submission" date="2021-04" db="EMBL/GenBank/DDBJ databases">
        <authorList>
            <person name="Rodrigo-Torres L."/>
            <person name="Arahal R. D."/>
            <person name="Lucena T."/>
        </authorList>
    </citation>
    <scope>NUCLEOTIDE SEQUENCE [LARGE SCALE GENOMIC DNA]</scope>
    <source>
        <strain evidence="9 10">CECT 9623</strain>
    </source>
</reference>
<accession>A0ABM8URI0</accession>
<feature type="binding site" evidence="7">
    <location>
        <position position="68"/>
    </location>
    <ligand>
        <name>Mg(2+)</name>
        <dbReference type="ChEBI" id="CHEBI:18420"/>
    </ligand>
</feature>
<evidence type="ECO:0000256" key="5">
    <source>
        <dbReference type="ARBA" id="ARBA00022842"/>
    </source>
</evidence>
<evidence type="ECO:0000256" key="8">
    <source>
        <dbReference type="RuleBase" id="RU003781"/>
    </source>
</evidence>
<dbReference type="Proteomes" id="UP000679725">
    <property type="component" value="Unassembled WGS sequence"/>
</dbReference>
<evidence type="ECO:0000256" key="2">
    <source>
        <dbReference type="ARBA" id="ARBA00022723"/>
    </source>
</evidence>
<name>A0ABM8URI0_9BACT</name>
<protein>
    <recommendedName>
        <fullName evidence="7">dITP/XTP pyrophosphatase</fullName>
        <ecNumber evidence="7">3.6.1.66</ecNumber>
    </recommendedName>
    <alternativeName>
        <fullName evidence="7">Non-canonical purine NTP pyrophosphatase</fullName>
    </alternativeName>
    <alternativeName>
        <fullName evidence="7">Non-standard purine NTP pyrophosphatase</fullName>
    </alternativeName>
    <alternativeName>
        <fullName evidence="7">Nucleoside-triphosphate diphosphatase</fullName>
    </alternativeName>
    <alternativeName>
        <fullName evidence="7">Nucleoside-triphosphate pyrophosphatase</fullName>
        <shortName evidence="7">NTPase</shortName>
    </alternativeName>
</protein>
<comment type="caution">
    <text evidence="7">Lacks conserved residue(s) required for the propagation of feature annotation.</text>
</comment>
<feature type="active site" description="Proton acceptor" evidence="7">
    <location>
        <position position="68"/>
    </location>
</feature>
<dbReference type="EC" id="3.6.1.66" evidence="7"/>
<feature type="binding site" evidence="7">
    <location>
        <position position="69"/>
    </location>
    <ligand>
        <name>substrate</name>
    </ligand>
</feature>
<dbReference type="SUPFAM" id="SSF52972">
    <property type="entry name" value="ITPase-like"/>
    <property type="match status" value="1"/>
</dbReference>
<feature type="binding site" evidence="7">
    <location>
        <begin position="148"/>
        <end position="151"/>
    </location>
    <ligand>
        <name>substrate</name>
    </ligand>
</feature>
<evidence type="ECO:0000256" key="7">
    <source>
        <dbReference type="HAMAP-Rule" id="MF_01405"/>
    </source>
</evidence>
<dbReference type="InterPro" id="IPR020922">
    <property type="entry name" value="dITP/XTP_pyrophosphatase"/>
</dbReference>
<keyword evidence="3 7" id="KW-0547">Nucleotide-binding</keyword>
<comment type="caution">
    <text evidence="9">The sequence shown here is derived from an EMBL/GenBank/DDBJ whole genome shotgun (WGS) entry which is preliminary data.</text>
</comment>
<evidence type="ECO:0000256" key="6">
    <source>
        <dbReference type="ARBA" id="ARBA00023080"/>
    </source>
</evidence>
<proteinExistence type="inferred from homology"/>
<gene>
    <name evidence="9" type="ORF">DYBT9623_02863</name>
</gene>
<keyword evidence="5 7" id="KW-0460">Magnesium</keyword>
<keyword evidence="10" id="KW-1185">Reference proteome</keyword>
<dbReference type="GO" id="GO:0036220">
    <property type="term" value="F:ITP diphosphatase activity"/>
    <property type="evidence" value="ECO:0007669"/>
    <property type="project" value="UniProtKB-EC"/>
</dbReference>
<evidence type="ECO:0000313" key="10">
    <source>
        <dbReference type="Proteomes" id="UP000679725"/>
    </source>
</evidence>
<comment type="function">
    <text evidence="7">Pyrophosphatase that catalyzes the hydrolysis of nucleoside triphosphates to their monophosphate derivatives, with a high preference for the non-canonical purine nucleotides XTP (xanthosine triphosphate), dITP (deoxyinosine triphosphate) and ITP. Seems to function as a house-cleaning enzyme that removes non-canonical purine nucleotides from the nucleotide pool, thus preventing their incorporation into DNA/RNA and avoiding chromosomal lesions.</text>
</comment>
<dbReference type="RefSeq" id="WP_215234186.1">
    <property type="nucleotide sequence ID" value="NZ_CAJRAU010000003.1"/>
</dbReference>
<comment type="catalytic activity">
    <reaction evidence="7">
        <text>ITP + H2O = IMP + diphosphate + H(+)</text>
        <dbReference type="Rhea" id="RHEA:29399"/>
        <dbReference type="ChEBI" id="CHEBI:15377"/>
        <dbReference type="ChEBI" id="CHEBI:15378"/>
        <dbReference type="ChEBI" id="CHEBI:33019"/>
        <dbReference type="ChEBI" id="CHEBI:58053"/>
        <dbReference type="ChEBI" id="CHEBI:61402"/>
        <dbReference type="EC" id="3.6.1.66"/>
    </reaction>
</comment>
<comment type="catalytic activity">
    <reaction evidence="7">
        <text>XTP + H2O = XMP + diphosphate + H(+)</text>
        <dbReference type="Rhea" id="RHEA:28610"/>
        <dbReference type="ChEBI" id="CHEBI:15377"/>
        <dbReference type="ChEBI" id="CHEBI:15378"/>
        <dbReference type="ChEBI" id="CHEBI:33019"/>
        <dbReference type="ChEBI" id="CHEBI:57464"/>
        <dbReference type="ChEBI" id="CHEBI:61314"/>
        <dbReference type="EC" id="3.6.1.66"/>
    </reaction>
</comment>
<dbReference type="InterPro" id="IPR002637">
    <property type="entry name" value="RdgB/HAM1"/>
</dbReference>
<dbReference type="HAMAP" id="MF_01405">
    <property type="entry name" value="Non_canon_purine_NTPase"/>
    <property type="match status" value="1"/>
</dbReference>
<dbReference type="Gene3D" id="3.90.950.10">
    <property type="match status" value="1"/>
</dbReference>
<comment type="similarity">
    <text evidence="1 7 8">Belongs to the HAM1 NTPase family.</text>
</comment>
<evidence type="ECO:0000256" key="3">
    <source>
        <dbReference type="ARBA" id="ARBA00022741"/>
    </source>
</evidence>
<dbReference type="NCBIfam" id="TIGR00042">
    <property type="entry name" value="RdgB/HAM1 family non-canonical purine NTP pyrophosphatase"/>
    <property type="match status" value="1"/>
</dbReference>
<dbReference type="EMBL" id="CAJRAU010000003">
    <property type="protein sequence ID" value="CAG5070123.1"/>
    <property type="molecule type" value="Genomic_DNA"/>
</dbReference>
<dbReference type="CDD" id="cd00515">
    <property type="entry name" value="HAM1"/>
    <property type="match status" value="1"/>
</dbReference>
<evidence type="ECO:0000256" key="4">
    <source>
        <dbReference type="ARBA" id="ARBA00022801"/>
    </source>
</evidence>
<keyword evidence="4 7" id="KW-0378">Hydrolase</keyword>
<evidence type="ECO:0000256" key="1">
    <source>
        <dbReference type="ARBA" id="ARBA00008023"/>
    </source>
</evidence>
<sequence>MKLCFATNNLNKLTEIQALLGDQFELVTLADIGCDVDIPEPYDTISENSRGKAAYVYENFQIECFADDTGLEVTALNGEPGVKSARYAGAQRNSDDNINLLLQKLSSLPDKSARFVTVITLVLNGEFHQFEGIVEGKIIAEKRGTNGFGYDPVFVPDDFDRTFAEMTLEEKSKLSHRARAFAKLVDFLKTNPIDSQL</sequence>
<organism evidence="9 10">
    <name type="scientific">Dyadobacter linearis</name>
    <dbReference type="NCBI Taxonomy" id="2823330"/>
    <lineage>
        <taxon>Bacteria</taxon>
        <taxon>Pseudomonadati</taxon>
        <taxon>Bacteroidota</taxon>
        <taxon>Cytophagia</taxon>
        <taxon>Cytophagales</taxon>
        <taxon>Spirosomataceae</taxon>
        <taxon>Dyadobacter</taxon>
    </lineage>
</organism>
<feature type="binding site" evidence="7">
    <location>
        <position position="171"/>
    </location>
    <ligand>
        <name>substrate</name>
    </ligand>
</feature>
<dbReference type="PANTHER" id="PTHR11067">
    <property type="entry name" value="INOSINE TRIPHOSPHATE PYROPHOSPHATASE/HAM1 PROTEIN"/>
    <property type="match status" value="1"/>
</dbReference>
<feature type="binding site" evidence="7">
    <location>
        <begin position="176"/>
        <end position="177"/>
    </location>
    <ligand>
        <name>substrate</name>
    </ligand>
</feature>
<evidence type="ECO:0000313" key="9">
    <source>
        <dbReference type="EMBL" id="CAG5070123.1"/>
    </source>
</evidence>
<dbReference type="NCBIfam" id="NF011398">
    <property type="entry name" value="PRK14823.1"/>
    <property type="match status" value="1"/>
</dbReference>
<dbReference type="Pfam" id="PF01725">
    <property type="entry name" value="Ham1p_like"/>
    <property type="match status" value="1"/>
</dbReference>